<dbReference type="GO" id="GO:0016757">
    <property type="term" value="F:glycosyltransferase activity"/>
    <property type="evidence" value="ECO:0007669"/>
    <property type="project" value="UniProtKB-KW"/>
</dbReference>
<keyword evidence="3" id="KW-0808">Transferase</keyword>
<evidence type="ECO:0000256" key="1">
    <source>
        <dbReference type="ARBA" id="ARBA00006739"/>
    </source>
</evidence>
<name>A0A1G2EEA7_9BACT</name>
<evidence type="ECO:0000313" key="7">
    <source>
        <dbReference type="Proteomes" id="UP000176406"/>
    </source>
</evidence>
<feature type="transmembrane region" description="Helical" evidence="4">
    <location>
        <begin position="285"/>
        <end position="309"/>
    </location>
</feature>
<gene>
    <name evidence="6" type="ORF">A3A08_00045</name>
</gene>
<dbReference type="Proteomes" id="UP000176406">
    <property type="component" value="Unassembled WGS sequence"/>
</dbReference>
<feature type="domain" description="Glycosyltransferase 2-like" evidence="5">
    <location>
        <begin position="4"/>
        <end position="135"/>
    </location>
</feature>
<dbReference type="PANTHER" id="PTHR43630:SF1">
    <property type="entry name" value="POLY-BETA-1,6-N-ACETYL-D-GLUCOSAMINE SYNTHASE"/>
    <property type="match status" value="1"/>
</dbReference>
<organism evidence="6 7">
    <name type="scientific">Candidatus Nealsonbacteria bacterium RIFCSPLOWO2_01_FULL_41_9</name>
    <dbReference type="NCBI Taxonomy" id="1801671"/>
    <lineage>
        <taxon>Bacteria</taxon>
        <taxon>Candidatus Nealsoniibacteriota</taxon>
    </lineage>
</organism>
<keyword evidence="4" id="KW-0812">Transmembrane</keyword>
<keyword evidence="4" id="KW-0472">Membrane</keyword>
<dbReference type="InterPro" id="IPR029044">
    <property type="entry name" value="Nucleotide-diphossugar_trans"/>
</dbReference>
<protein>
    <recommendedName>
        <fullName evidence="5">Glycosyltransferase 2-like domain-containing protein</fullName>
    </recommendedName>
</protein>
<reference evidence="6 7" key="1">
    <citation type="journal article" date="2016" name="Nat. Commun.">
        <title>Thousands of microbial genomes shed light on interconnected biogeochemical processes in an aquifer system.</title>
        <authorList>
            <person name="Anantharaman K."/>
            <person name="Brown C.T."/>
            <person name="Hug L.A."/>
            <person name="Sharon I."/>
            <person name="Castelle C.J."/>
            <person name="Probst A.J."/>
            <person name="Thomas B.C."/>
            <person name="Singh A."/>
            <person name="Wilkins M.J."/>
            <person name="Karaoz U."/>
            <person name="Brodie E.L."/>
            <person name="Williams K.H."/>
            <person name="Hubbard S.S."/>
            <person name="Banfield J.F."/>
        </authorList>
    </citation>
    <scope>NUCLEOTIDE SEQUENCE [LARGE SCALE GENOMIC DNA]</scope>
</reference>
<keyword evidence="4" id="KW-1133">Transmembrane helix</keyword>
<feature type="transmembrane region" description="Helical" evidence="4">
    <location>
        <begin position="250"/>
        <end position="273"/>
    </location>
</feature>
<dbReference type="PANTHER" id="PTHR43630">
    <property type="entry name" value="POLY-BETA-1,6-N-ACETYL-D-GLUCOSAMINE SYNTHASE"/>
    <property type="match status" value="1"/>
</dbReference>
<comment type="caution">
    <text evidence="6">The sequence shown here is derived from an EMBL/GenBank/DDBJ whole genome shotgun (WGS) entry which is preliminary data.</text>
</comment>
<dbReference type="AlphaFoldDB" id="A0A1G2EEA7"/>
<accession>A0A1G2EEA7</accession>
<proteinExistence type="inferred from homology"/>
<dbReference type="InterPro" id="IPR001173">
    <property type="entry name" value="Glyco_trans_2-like"/>
</dbReference>
<evidence type="ECO:0000256" key="4">
    <source>
        <dbReference type="SAM" id="Phobius"/>
    </source>
</evidence>
<evidence type="ECO:0000256" key="2">
    <source>
        <dbReference type="ARBA" id="ARBA00022676"/>
    </source>
</evidence>
<dbReference type="SUPFAM" id="SSF53448">
    <property type="entry name" value="Nucleotide-diphospho-sugar transferases"/>
    <property type="match status" value="1"/>
</dbReference>
<comment type="similarity">
    <text evidence="1">Belongs to the glycosyltransferase 2 family.</text>
</comment>
<dbReference type="Pfam" id="PF00535">
    <property type="entry name" value="Glycos_transf_2"/>
    <property type="match status" value="1"/>
</dbReference>
<evidence type="ECO:0000313" key="6">
    <source>
        <dbReference type="EMBL" id="OGZ24146.1"/>
    </source>
</evidence>
<dbReference type="CDD" id="cd02525">
    <property type="entry name" value="Succinoglycan_BP_ExoA"/>
    <property type="match status" value="1"/>
</dbReference>
<keyword evidence="2" id="KW-0328">Glycosyltransferase</keyword>
<dbReference type="EMBL" id="MHMG01000001">
    <property type="protein sequence ID" value="OGZ24146.1"/>
    <property type="molecule type" value="Genomic_DNA"/>
</dbReference>
<evidence type="ECO:0000259" key="5">
    <source>
        <dbReference type="Pfam" id="PF00535"/>
    </source>
</evidence>
<evidence type="ECO:0000256" key="3">
    <source>
        <dbReference type="ARBA" id="ARBA00022679"/>
    </source>
</evidence>
<sequence>MFISIIIPCRNEEKFIGKCLESIVRQYYPKENLEVLVVDGNSKDKTKEIIKEFSFQYPFIKLLENPKKFTPFGLNIGIKASRGGIIIRMDAHAEYEKDYISKCVKYLQESGADNVGGIIKTMPSKNTLTARAIAKVLSHPFGAGNSYFRIGLKEPRSADTVFGGCYKKEVFSPPPAGVGLFNEKMIRAQDIEFNKRLIKSGGKILLYPDIVAYYYPPAGFWKFFKHNFIDGFWVTYPLKFKVRFFSLRHLVPLFFVLTLPLSIWPYILVSLFFSLKIALKEDLRYFFILPFVFFNRHFAYGFGSLWGLIRIII</sequence>
<dbReference type="Gene3D" id="3.90.550.10">
    <property type="entry name" value="Spore Coat Polysaccharide Biosynthesis Protein SpsA, Chain A"/>
    <property type="match status" value="1"/>
</dbReference>